<keyword evidence="5 6" id="KW-0472">Membrane</keyword>
<gene>
    <name evidence="7" type="ORF">GCM10010991_02110</name>
</gene>
<sequence length="157" mass="16250">MVLTRYNILILVAAGGSAALLLGALAFQYIGGLAPCALCIWQRWPHLVAVLLGALGLFVGGGRLIPALGGLAALTSAGIGVFHVGVEQKWWEGLASCSAGSISGVSTADLLNPAVDVAQVVRCDEIPWQMLGVSMAGWNVLASVALAMIWFALARRP</sequence>
<evidence type="ECO:0000313" key="7">
    <source>
        <dbReference type="EMBL" id="GGO24110.1"/>
    </source>
</evidence>
<dbReference type="GO" id="GO:0015035">
    <property type="term" value="F:protein-disulfide reductase activity"/>
    <property type="evidence" value="ECO:0007669"/>
    <property type="project" value="InterPro"/>
</dbReference>
<evidence type="ECO:0000313" key="8">
    <source>
        <dbReference type="Proteomes" id="UP000598196"/>
    </source>
</evidence>
<dbReference type="InterPro" id="IPR024199">
    <property type="entry name" value="Uncharacterised_DsbB"/>
</dbReference>
<dbReference type="GO" id="GO:0005886">
    <property type="term" value="C:plasma membrane"/>
    <property type="evidence" value="ECO:0007669"/>
    <property type="project" value="UniProtKB-SubCell"/>
</dbReference>
<dbReference type="Pfam" id="PF02600">
    <property type="entry name" value="DsbB"/>
    <property type="match status" value="1"/>
</dbReference>
<feature type="transmembrane region" description="Helical" evidence="6">
    <location>
        <begin position="67"/>
        <end position="86"/>
    </location>
</feature>
<dbReference type="SUPFAM" id="SSF158442">
    <property type="entry name" value="DsbB-like"/>
    <property type="match status" value="1"/>
</dbReference>
<comment type="subcellular location">
    <subcellularLocation>
        <location evidence="1">Cell membrane</location>
        <topology evidence="1">Multi-pass membrane protein</topology>
    </subcellularLocation>
</comment>
<evidence type="ECO:0000256" key="4">
    <source>
        <dbReference type="ARBA" id="ARBA00022989"/>
    </source>
</evidence>
<keyword evidence="4 6" id="KW-1133">Transmembrane helix</keyword>
<evidence type="ECO:0000256" key="3">
    <source>
        <dbReference type="ARBA" id="ARBA00022692"/>
    </source>
</evidence>
<feature type="transmembrane region" description="Helical" evidence="6">
    <location>
        <begin position="136"/>
        <end position="154"/>
    </location>
</feature>
<dbReference type="Proteomes" id="UP000598196">
    <property type="component" value="Unassembled WGS sequence"/>
</dbReference>
<dbReference type="PANTHER" id="PTHR36570">
    <property type="entry name" value="DISULFIDE BOND FORMATION PROTEIN B"/>
    <property type="match status" value="1"/>
</dbReference>
<dbReference type="InterPro" id="IPR023380">
    <property type="entry name" value="DsbB-like_sf"/>
</dbReference>
<dbReference type="PANTHER" id="PTHR36570:SF3">
    <property type="entry name" value="DISULFIDE BOND FORMATION PROTEIN B"/>
    <property type="match status" value="1"/>
</dbReference>
<dbReference type="GO" id="GO:0006457">
    <property type="term" value="P:protein folding"/>
    <property type="evidence" value="ECO:0007669"/>
    <property type="project" value="InterPro"/>
</dbReference>
<dbReference type="Gene3D" id="1.20.1550.10">
    <property type="entry name" value="DsbB-like"/>
    <property type="match status" value="1"/>
</dbReference>
<proteinExistence type="predicted"/>
<name>A0A918DBA3_9RHOB</name>
<feature type="transmembrane region" description="Helical" evidence="6">
    <location>
        <begin position="42"/>
        <end position="60"/>
    </location>
</feature>
<dbReference type="PIRSF" id="PIRSF033913">
    <property type="entry name" value="S-S_format_DsbB"/>
    <property type="match status" value="1"/>
</dbReference>
<dbReference type="InterPro" id="IPR003752">
    <property type="entry name" value="DiS_bond_form_DsbB/BdbC"/>
</dbReference>
<accession>A0A918DBA3</accession>
<evidence type="ECO:0000256" key="6">
    <source>
        <dbReference type="SAM" id="Phobius"/>
    </source>
</evidence>
<keyword evidence="8" id="KW-1185">Reference proteome</keyword>
<dbReference type="EMBL" id="BMLP01000001">
    <property type="protein sequence ID" value="GGO24110.1"/>
    <property type="molecule type" value="Genomic_DNA"/>
</dbReference>
<evidence type="ECO:0000256" key="1">
    <source>
        <dbReference type="ARBA" id="ARBA00004651"/>
    </source>
</evidence>
<reference evidence="7 8" key="1">
    <citation type="journal article" date="2014" name="Int. J. Syst. Evol. Microbiol.">
        <title>Complete genome sequence of Corynebacterium casei LMG S-19264T (=DSM 44701T), isolated from a smear-ripened cheese.</title>
        <authorList>
            <consortium name="US DOE Joint Genome Institute (JGI-PGF)"/>
            <person name="Walter F."/>
            <person name="Albersmeier A."/>
            <person name="Kalinowski J."/>
            <person name="Ruckert C."/>
        </authorList>
    </citation>
    <scope>NUCLEOTIDE SEQUENCE [LARGE SCALE GENOMIC DNA]</scope>
    <source>
        <strain evidence="7 8">CGMCC 1.7029</strain>
    </source>
</reference>
<protein>
    <submittedName>
        <fullName evidence="7">Dihydroneopterin aldolase</fullName>
    </submittedName>
</protein>
<comment type="caution">
    <text evidence="7">The sequence shown here is derived from an EMBL/GenBank/DDBJ whole genome shotgun (WGS) entry which is preliminary data.</text>
</comment>
<organism evidence="7 8">
    <name type="scientific">Gemmobacter aquaticus</name>
    <dbReference type="NCBI Taxonomy" id="490185"/>
    <lineage>
        <taxon>Bacteria</taxon>
        <taxon>Pseudomonadati</taxon>
        <taxon>Pseudomonadota</taxon>
        <taxon>Alphaproteobacteria</taxon>
        <taxon>Rhodobacterales</taxon>
        <taxon>Paracoccaceae</taxon>
        <taxon>Gemmobacter</taxon>
    </lineage>
</organism>
<dbReference type="InterPro" id="IPR050183">
    <property type="entry name" value="DsbB"/>
</dbReference>
<keyword evidence="3 6" id="KW-0812">Transmembrane</keyword>
<evidence type="ECO:0000256" key="5">
    <source>
        <dbReference type="ARBA" id="ARBA00023136"/>
    </source>
</evidence>
<keyword evidence="2" id="KW-1003">Cell membrane</keyword>
<evidence type="ECO:0000256" key="2">
    <source>
        <dbReference type="ARBA" id="ARBA00022475"/>
    </source>
</evidence>
<dbReference type="AlphaFoldDB" id="A0A918DBA3"/>